<dbReference type="Pfam" id="PF12770">
    <property type="entry name" value="CHAT"/>
    <property type="match status" value="1"/>
</dbReference>
<sequence>MTTTEDPARAALVLAEADPGRAVTVAAELAACARERGDLAALSRAERAMGIAAVHLDDLATAARHLRAAIRTAGRAGSPELAAEARIRMAFVTSMRGRPRQALADLEALLPGLHGELRARADAQRAAVFNHLGRHADALAAYRQAVPVLRRAHDHVWLQRVLSNRGIVYGYRHEFAAAEADFHEAEELCAALGLDLSLAVVRLNLGWVRGVRGDVPGALRYLDLAESRFRDLGTHQLGWLLSDRSELLLSVGLTAEARAAAEEAVAELRRRRRAIVLPEVRLLLARAATLEGDHEHAVEAARRAAREFGAQQRPEWRSLAAFAVLRSRLAAGHAGVSAARFAAIAGELAEAGWTAASVEARLLGARVALGASPAPAARARALDLLTVAARFRQRGPALSRVRGWHAEALRRLTLGDRAGAAAAVRRGLRVLDEHRAALGATDLRAHSAEFRVELAELGLRMALDRGGPARVFAWAEQGRASHLLMRRVRPPDDPWLAGRLAELRAVAAEARTSRDPSVTERQAALERRIRDHTRARSGETRAPDRARRAPGVVRSLAPLLGDRVLVEFVLLDGALHAVTVAGGRARLTTLGPVGPVRDLVERVPFALRRLARSGDARDGSSAAARMLRHAAARLDALLLARLGLGERPLVVVPTGPLQALPWPVLPSCAGRPVAVSPSAALWREAALGPGHGGGGPVVVASGPGLPGAAAEVAEVAAVHGVTPFEGGAEETLAALDGARLAHLAAHGRVNTANPLFSALHLADGPLTVYDLERLRVPPRLVVLAACESGRSVVRAGDELLGLSTTFLALGTRCVVASMVPVPDARARPLMTALHGRLAAGLPAATALARTQQEAGDDVTAAGFVCIGADVSP</sequence>
<dbReference type="Proteomes" id="UP000479526">
    <property type="component" value="Unassembled WGS sequence"/>
</dbReference>
<proteinExistence type="predicted"/>
<evidence type="ECO:0000313" key="2">
    <source>
        <dbReference type="EMBL" id="NAS21179.1"/>
    </source>
</evidence>
<dbReference type="SMART" id="SM00028">
    <property type="entry name" value="TPR"/>
    <property type="match status" value="5"/>
</dbReference>
<accession>A0A7C9JRE7</accession>
<dbReference type="RefSeq" id="WP_161478581.1">
    <property type="nucleotide sequence ID" value="NZ_WXEW01000001.1"/>
</dbReference>
<dbReference type="AlphaFoldDB" id="A0A7C9JRE7"/>
<reference evidence="2 3" key="1">
    <citation type="submission" date="2020-01" db="EMBL/GenBank/DDBJ databases">
        <title>Herbidospora sp. NEAU-GS84 nov., a novel actinomycete isolated from soil.</title>
        <authorList>
            <person name="Han L."/>
        </authorList>
    </citation>
    <scope>NUCLEOTIDE SEQUENCE [LARGE SCALE GENOMIC DNA]</scope>
    <source>
        <strain evidence="2 3">NEAU-GS84</strain>
    </source>
</reference>
<dbReference type="PANTHER" id="PTHR10098">
    <property type="entry name" value="RAPSYN-RELATED"/>
    <property type="match status" value="1"/>
</dbReference>
<protein>
    <submittedName>
        <fullName evidence="2">CHAT domain-containing protein</fullName>
    </submittedName>
</protein>
<dbReference type="SUPFAM" id="SSF48452">
    <property type="entry name" value="TPR-like"/>
    <property type="match status" value="2"/>
</dbReference>
<keyword evidence="3" id="KW-1185">Reference proteome</keyword>
<dbReference type="PANTHER" id="PTHR10098:SF108">
    <property type="entry name" value="TETRATRICOPEPTIDE REPEAT PROTEIN 28"/>
    <property type="match status" value="1"/>
</dbReference>
<dbReference type="EMBL" id="WXEW01000001">
    <property type="protein sequence ID" value="NAS21179.1"/>
    <property type="molecule type" value="Genomic_DNA"/>
</dbReference>
<evidence type="ECO:0000313" key="3">
    <source>
        <dbReference type="Proteomes" id="UP000479526"/>
    </source>
</evidence>
<dbReference type="InterPro" id="IPR019734">
    <property type="entry name" value="TPR_rpt"/>
</dbReference>
<evidence type="ECO:0000259" key="1">
    <source>
        <dbReference type="Pfam" id="PF12770"/>
    </source>
</evidence>
<dbReference type="InterPro" id="IPR011990">
    <property type="entry name" value="TPR-like_helical_dom_sf"/>
</dbReference>
<name>A0A7C9JRE7_9ACTN</name>
<comment type="caution">
    <text evidence="2">The sequence shown here is derived from an EMBL/GenBank/DDBJ whole genome shotgun (WGS) entry which is preliminary data.</text>
</comment>
<organism evidence="2 3">
    <name type="scientific">Herbidospora solisilvae</name>
    <dbReference type="NCBI Taxonomy" id="2696284"/>
    <lineage>
        <taxon>Bacteria</taxon>
        <taxon>Bacillati</taxon>
        <taxon>Actinomycetota</taxon>
        <taxon>Actinomycetes</taxon>
        <taxon>Streptosporangiales</taxon>
        <taxon>Streptosporangiaceae</taxon>
        <taxon>Herbidospora</taxon>
    </lineage>
</organism>
<feature type="domain" description="CHAT" evidence="1">
    <location>
        <begin position="636"/>
        <end position="854"/>
    </location>
</feature>
<gene>
    <name evidence="2" type="ORF">GT755_05685</name>
</gene>
<dbReference type="InterPro" id="IPR024983">
    <property type="entry name" value="CHAT_dom"/>
</dbReference>
<dbReference type="Gene3D" id="1.25.40.10">
    <property type="entry name" value="Tetratricopeptide repeat domain"/>
    <property type="match status" value="2"/>
</dbReference>
<dbReference type="Pfam" id="PF13424">
    <property type="entry name" value="TPR_12"/>
    <property type="match status" value="1"/>
</dbReference>